<protein>
    <submittedName>
        <fullName evidence="1">Uncharacterized protein</fullName>
    </submittedName>
</protein>
<proteinExistence type="predicted"/>
<reference evidence="1" key="1">
    <citation type="submission" date="2018-10" db="EMBL/GenBank/DDBJ databases">
        <title>Population genomic analysis revealed the cold adaptation of white poplar.</title>
        <authorList>
            <person name="Liu Y.-J."/>
        </authorList>
    </citation>
    <scope>NUCLEOTIDE SEQUENCE [LARGE SCALE GENOMIC DNA]</scope>
    <source>
        <strain evidence="1">PAL-ZL1</strain>
    </source>
</reference>
<sequence>MWGALKLQEARRHLRKEWGSVIYFYHKNIGPYKYEVSNVNGANWMVQERLKERLIEKRDPSKGNYSNGGWLKLRGRSFPFTINSQHSFSVLDDNHLHCYPSSGVNALYHANKFTMLPCKLPAFVHPAVAVTCMDMAMVFKEEGYPEIDRGG</sequence>
<dbReference type="AlphaFoldDB" id="A0A4U5Q947"/>
<evidence type="ECO:0000313" key="1">
    <source>
        <dbReference type="EMBL" id="TKS06412.1"/>
    </source>
</evidence>
<dbReference type="EMBL" id="RCHU01000353">
    <property type="protein sequence ID" value="TKS06412.1"/>
    <property type="molecule type" value="Genomic_DNA"/>
</dbReference>
<gene>
    <name evidence="1" type="ORF">D5086_0000123530</name>
</gene>
<organism evidence="1">
    <name type="scientific">Populus alba</name>
    <name type="common">White poplar</name>
    <dbReference type="NCBI Taxonomy" id="43335"/>
    <lineage>
        <taxon>Eukaryota</taxon>
        <taxon>Viridiplantae</taxon>
        <taxon>Streptophyta</taxon>
        <taxon>Embryophyta</taxon>
        <taxon>Tracheophyta</taxon>
        <taxon>Spermatophyta</taxon>
        <taxon>Magnoliopsida</taxon>
        <taxon>eudicotyledons</taxon>
        <taxon>Gunneridae</taxon>
        <taxon>Pentapetalae</taxon>
        <taxon>rosids</taxon>
        <taxon>fabids</taxon>
        <taxon>Malpighiales</taxon>
        <taxon>Salicaceae</taxon>
        <taxon>Saliceae</taxon>
        <taxon>Populus</taxon>
    </lineage>
</organism>
<name>A0A4U5Q947_POPAL</name>
<comment type="caution">
    <text evidence="1">The sequence shown here is derived from an EMBL/GenBank/DDBJ whole genome shotgun (WGS) entry which is preliminary data.</text>
</comment>
<accession>A0A4U5Q947</accession>